<dbReference type="RefSeq" id="WP_087482756.1">
    <property type="nucleotide sequence ID" value="NZ_AP024883.1"/>
</dbReference>
<name>A0A1Y6J0H4_9VIBR</name>
<protein>
    <submittedName>
        <fullName evidence="3">Pilus assembly protein</fullName>
    </submittedName>
    <submittedName>
        <fullName evidence="4">TadE-like protein</fullName>
    </submittedName>
</protein>
<proteinExistence type="predicted"/>
<keyword evidence="1" id="KW-0812">Transmembrane</keyword>
<dbReference type="Proteomes" id="UP001283366">
    <property type="component" value="Unassembled WGS sequence"/>
</dbReference>
<dbReference type="AlphaFoldDB" id="A0A1Y6J0H4"/>
<reference evidence="4 5" key="1">
    <citation type="submission" date="2017-05" db="EMBL/GenBank/DDBJ databases">
        <authorList>
            <person name="Song R."/>
            <person name="Chenine A.L."/>
            <person name="Ruprecht R.M."/>
        </authorList>
    </citation>
    <scope>NUCLEOTIDE SEQUENCE [LARGE SCALE GENOMIC DNA]</scope>
    <source>
        <strain evidence="4 5">CECT 7927</strain>
    </source>
</reference>
<sequence length="170" mass="18870">MKSLKHQVGMSIIEFTLLATAVMLVMFGVIEVGRYVYSVQVINEMTREAARLGVVCHVSDQNDIPALVIHDNAPVGFTADNITIEYLNQSGNTVTLDASMDEDEYNSLYGTIKFVRASVSGYQYQMIGFMSFLTADGWIQVPLMETTLPVETLGVVRPTTSHPEERHTDC</sequence>
<feature type="domain" description="TadE-like" evidence="2">
    <location>
        <begin position="9"/>
        <end position="51"/>
    </location>
</feature>
<dbReference type="EMBL" id="JAWRCO010000001">
    <property type="protein sequence ID" value="MDW6002350.1"/>
    <property type="molecule type" value="Genomic_DNA"/>
</dbReference>
<evidence type="ECO:0000259" key="2">
    <source>
        <dbReference type="Pfam" id="PF07811"/>
    </source>
</evidence>
<accession>A0A1Y6J0H4</accession>
<organism evidence="4 5">
    <name type="scientific">Vibrio mangrovi</name>
    <dbReference type="NCBI Taxonomy" id="474394"/>
    <lineage>
        <taxon>Bacteria</taxon>
        <taxon>Pseudomonadati</taxon>
        <taxon>Pseudomonadota</taxon>
        <taxon>Gammaproteobacteria</taxon>
        <taxon>Vibrionales</taxon>
        <taxon>Vibrionaceae</taxon>
        <taxon>Vibrio</taxon>
    </lineage>
</organism>
<dbReference type="EMBL" id="FXXI01000012">
    <property type="protein sequence ID" value="SMS02751.1"/>
    <property type="molecule type" value="Genomic_DNA"/>
</dbReference>
<keyword evidence="1" id="KW-1133">Transmembrane helix</keyword>
<dbReference type="OrthoDB" id="6948598at2"/>
<evidence type="ECO:0000313" key="3">
    <source>
        <dbReference type="EMBL" id="MDW6002350.1"/>
    </source>
</evidence>
<gene>
    <name evidence="3" type="ORF">SBX37_05660</name>
    <name evidence="4" type="ORF">VIM7927_04091</name>
</gene>
<dbReference type="Pfam" id="PF07811">
    <property type="entry name" value="TadE"/>
    <property type="match status" value="1"/>
</dbReference>
<dbReference type="InterPro" id="IPR012495">
    <property type="entry name" value="TadE-like_dom"/>
</dbReference>
<evidence type="ECO:0000313" key="5">
    <source>
        <dbReference type="Proteomes" id="UP000196125"/>
    </source>
</evidence>
<evidence type="ECO:0000256" key="1">
    <source>
        <dbReference type="SAM" id="Phobius"/>
    </source>
</evidence>
<evidence type="ECO:0000313" key="4">
    <source>
        <dbReference type="EMBL" id="SMS02751.1"/>
    </source>
</evidence>
<reference evidence="3 6" key="2">
    <citation type="submission" date="2023-11" db="EMBL/GenBank/DDBJ databases">
        <title>Plant-associative lifestyle of Vibrio porteresiae and its evolutionary dynamics.</title>
        <authorList>
            <person name="Rameshkumar N."/>
            <person name="Kirti K."/>
        </authorList>
    </citation>
    <scope>NUCLEOTIDE SEQUENCE [LARGE SCALE GENOMIC DNA]</scope>
    <source>
        <strain evidence="3 6">MSSRF38</strain>
    </source>
</reference>
<feature type="transmembrane region" description="Helical" evidence="1">
    <location>
        <begin position="12"/>
        <end position="37"/>
    </location>
</feature>
<keyword evidence="6" id="KW-1185">Reference proteome</keyword>
<dbReference type="Proteomes" id="UP000196125">
    <property type="component" value="Unassembled WGS sequence"/>
</dbReference>
<evidence type="ECO:0000313" key="6">
    <source>
        <dbReference type="Proteomes" id="UP001283366"/>
    </source>
</evidence>
<keyword evidence="1" id="KW-0472">Membrane</keyword>